<dbReference type="PROSITE" id="PS50928">
    <property type="entry name" value="ABC_TM1"/>
    <property type="match status" value="1"/>
</dbReference>
<dbReference type="SUPFAM" id="SSF161098">
    <property type="entry name" value="MetI-like"/>
    <property type="match status" value="1"/>
</dbReference>
<evidence type="ECO:0000256" key="3">
    <source>
        <dbReference type="ARBA" id="ARBA00022475"/>
    </source>
</evidence>
<accession>R1FIU4</accession>
<feature type="transmembrane region" description="Helical" evidence="7">
    <location>
        <begin position="20"/>
        <end position="42"/>
    </location>
</feature>
<feature type="transmembrane region" description="Helical" evidence="7">
    <location>
        <begin position="75"/>
        <end position="98"/>
    </location>
</feature>
<protein>
    <submittedName>
        <fullName evidence="9">Sugar ABC transporter permease</fullName>
    </submittedName>
</protein>
<comment type="subcellular location">
    <subcellularLocation>
        <location evidence="1">Cell membrane</location>
        <topology evidence="1">Multi-pass membrane protein</topology>
    </subcellularLocation>
</comment>
<feature type="transmembrane region" description="Helical" evidence="7">
    <location>
        <begin position="162"/>
        <end position="184"/>
    </location>
</feature>
<evidence type="ECO:0000313" key="9">
    <source>
        <dbReference type="EMBL" id="EOD59477.1"/>
    </source>
</evidence>
<keyword evidence="4 7" id="KW-0812">Transmembrane</keyword>
<name>R1FIU4_9PSEU</name>
<reference evidence="9 10" key="1">
    <citation type="submission" date="2013-02" db="EMBL/GenBank/DDBJ databases">
        <title>Draft genome sequence of Amycolatopsis vancoresmycina strain DSM 44592T.</title>
        <authorList>
            <person name="Kumar S."/>
            <person name="Kaur N."/>
            <person name="Kaur C."/>
            <person name="Raghava G.P.S."/>
            <person name="Mayilraj S."/>
        </authorList>
    </citation>
    <scope>NUCLEOTIDE SEQUENCE [LARGE SCALE GENOMIC DNA]</scope>
    <source>
        <strain evidence="9 10">DSM 44592</strain>
    </source>
</reference>
<evidence type="ECO:0000256" key="6">
    <source>
        <dbReference type="ARBA" id="ARBA00023136"/>
    </source>
</evidence>
<proteinExistence type="predicted"/>
<dbReference type="InterPro" id="IPR035906">
    <property type="entry name" value="MetI-like_sf"/>
</dbReference>
<dbReference type="AlphaFoldDB" id="R1FIU4"/>
<dbReference type="GO" id="GO:0005886">
    <property type="term" value="C:plasma membrane"/>
    <property type="evidence" value="ECO:0007669"/>
    <property type="project" value="UniProtKB-SubCell"/>
</dbReference>
<dbReference type="Gene3D" id="1.10.3720.10">
    <property type="entry name" value="MetI-like"/>
    <property type="match status" value="1"/>
</dbReference>
<dbReference type="PATRIC" id="fig|1292037.4.peg.7821"/>
<feature type="transmembrane region" description="Helical" evidence="7">
    <location>
        <begin position="269"/>
        <end position="289"/>
    </location>
</feature>
<evidence type="ECO:0000256" key="1">
    <source>
        <dbReference type="ARBA" id="ARBA00004651"/>
    </source>
</evidence>
<keyword evidence="5 7" id="KW-1133">Transmembrane helix</keyword>
<dbReference type="CDD" id="cd06261">
    <property type="entry name" value="TM_PBP2"/>
    <property type="match status" value="1"/>
</dbReference>
<dbReference type="PANTHER" id="PTHR30193">
    <property type="entry name" value="ABC TRANSPORTER PERMEASE PROTEIN"/>
    <property type="match status" value="1"/>
</dbReference>
<keyword evidence="6 7" id="KW-0472">Membrane</keyword>
<evidence type="ECO:0000256" key="2">
    <source>
        <dbReference type="ARBA" id="ARBA00022448"/>
    </source>
</evidence>
<dbReference type="eggNOG" id="COG1175">
    <property type="taxonomic scope" value="Bacteria"/>
</dbReference>
<dbReference type="InterPro" id="IPR051393">
    <property type="entry name" value="ABC_transporter_permease"/>
</dbReference>
<sequence>MKPAGAPAPRKRGRHTWAGLAFVGPYLPFLVAFGILPMLYALSLAFTDDAGGWAGFRNFGRTFGDYRFLPAFGHVLLYTGVWLGSLVVLVVGLTLLLHGRANRVSAAFRFLFYIPGALAGASSVLVWLFMLDPAVSPGSFLVRDVFGSHLFVESIAPGKLPFLFAMIAFWTGAGGWIVIMYGALNTIPQELEDAARIDGAGPVTIALRIKLPLIRKWIAYMVILSFATGTQLFVEPQLVNQASLGLVPDTWSANQLAFQLAFRYADFNAAAAISVDLLAIGLLAAALIVTRTGLFRTDD</sequence>
<dbReference type="EMBL" id="AOUO01000727">
    <property type="protein sequence ID" value="EOD59477.1"/>
    <property type="molecule type" value="Genomic_DNA"/>
</dbReference>
<gene>
    <name evidence="9" type="ORF">H480_41745</name>
</gene>
<feature type="transmembrane region" description="Helical" evidence="7">
    <location>
        <begin position="110"/>
        <end position="130"/>
    </location>
</feature>
<evidence type="ECO:0000256" key="4">
    <source>
        <dbReference type="ARBA" id="ARBA00022692"/>
    </source>
</evidence>
<feature type="domain" description="ABC transmembrane type-1" evidence="8">
    <location>
        <begin position="72"/>
        <end position="288"/>
    </location>
</feature>
<organism evidence="9 10">
    <name type="scientific">Amycolatopsis vancoresmycina DSM 44592</name>
    <dbReference type="NCBI Taxonomy" id="1292037"/>
    <lineage>
        <taxon>Bacteria</taxon>
        <taxon>Bacillati</taxon>
        <taxon>Actinomycetota</taxon>
        <taxon>Actinomycetes</taxon>
        <taxon>Pseudonocardiales</taxon>
        <taxon>Pseudonocardiaceae</taxon>
        <taxon>Amycolatopsis</taxon>
    </lineage>
</organism>
<feature type="transmembrane region" description="Helical" evidence="7">
    <location>
        <begin position="217"/>
        <end position="234"/>
    </location>
</feature>
<evidence type="ECO:0000256" key="5">
    <source>
        <dbReference type="ARBA" id="ARBA00022989"/>
    </source>
</evidence>
<keyword evidence="10" id="KW-1185">Reference proteome</keyword>
<dbReference type="GO" id="GO:0055085">
    <property type="term" value="P:transmembrane transport"/>
    <property type="evidence" value="ECO:0007669"/>
    <property type="project" value="InterPro"/>
</dbReference>
<comment type="caution">
    <text evidence="9">The sequence shown here is derived from an EMBL/GenBank/DDBJ whole genome shotgun (WGS) entry which is preliminary data.</text>
</comment>
<evidence type="ECO:0000259" key="8">
    <source>
        <dbReference type="PROSITE" id="PS50928"/>
    </source>
</evidence>
<keyword evidence="3" id="KW-1003">Cell membrane</keyword>
<dbReference type="InterPro" id="IPR000515">
    <property type="entry name" value="MetI-like"/>
</dbReference>
<evidence type="ECO:0000313" key="10">
    <source>
        <dbReference type="Proteomes" id="UP000014139"/>
    </source>
</evidence>
<dbReference type="Proteomes" id="UP000014139">
    <property type="component" value="Unassembled WGS sequence"/>
</dbReference>
<keyword evidence="2" id="KW-0813">Transport</keyword>
<evidence type="ECO:0000256" key="7">
    <source>
        <dbReference type="SAM" id="Phobius"/>
    </source>
</evidence>
<dbReference type="PANTHER" id="PTHR30193:SF41">
    <property type="entry name" value="DIACETYLCHITOBIOSE UPTAKE SYSTEM PERMEASE PROTEIN NGCF"/>
    <property type="match status" value="1"/>
</dbReference>